<keyword evidence="1" id="KW-0472">Membrane</keyword>
<dbReference type="EMBL" id="HACM01006160">
    <property type="protein sequence ID" value="CRZ06602.1"/>
    <property type="molecule type" value="Transcribed_RNA"/>
</dbReference>
<accession>A0A0H5QXX8</accession>
<protein>
    <recommendedName>
        <fullName evidence="3">Late embryogenesis abundant protein LEA-2 subgroup domain-containing protein</fullName>
    </recommendedName>
</protein>
<keyword evidence="1" id="KW-0812">Transmembrane</keyword>
<name>A0A0H5QXX8_9EUKA</name>
<organism evidence="2">
    <name type="scientific">Spongospora subterranea</name>
    <dbReference type="NCBI Taxonomy" id="70186"/>
    <lineage>
        <taxon>Eukaryota</taxon>
        <taxon>Sar</taxon>
        <taxon>Rhizaria</taxon>
        <taxon>Endomyxa</taxon>
        <taxon>Phytomyxea</taxon>
        <taxon>Plasmodiophorida</taxon>
        <taxon>Plasmodiophoridae</taxon>
        <taxon>Spongospora</taxon>
    </lineage>
</organism>
<evidence type="ECO:0000313" key="2">
    <source>
        <dbReference type="EMBL" id="CRZ06602.1"/>
    </source>
</evidence>
<dbReference type="AlphaFoldDB" id="A0A0H5QXX8"/>
<sequence length="197" mass="21898">MCCGGIACLIASVIGGAVVIYFLVAMPSTDFNIRADLQRVQYLNFTANGLALNIFVLVSGENTNGFEIELVNGEVRVEYPLPTTDYEVGVIDHIPNQYLRAKSPFSFEVAVPISVDRSYHGMQFYEDMVQKCTTSREGWRFETYWYLKVSAGGFPIPIPIWVDRQDIVVACPSVGSLLSTAKNSLATMFSQFGLRKN</sequence>
<reference evidence="2" key="1">
    <citation type="submission" date="2015-04" db="EMBL/GenBank/DDBJ databases">
        <title>The genome sequence of the plant pathogenic Rhizarian Plasmodiophora brassicae reveals insights in its biotrophic life cycle and the origin of chitin synthesis.</title>
        <authorList>
            <person name="Schwelm A."/>
            <person name="Fogelqvist J."/>
            <person name="Knaust A."/>
            <person name="Julke S."/>
            <person name="Lilja T."/>
            <person name="Dhandapani V."/>
            <person name="Bonilla-Rosso G."/>
            <person name="Karlsson M."/>
            <person name="Shevchenko A."/>
            <person name="Choi S.R."/>
            <person name="Kim H.G."/>
            <person name="Park J.Y."/>
            <person name="Lim Y.P."/>
            <person name="Ludwig-Muller J."/>
            <person name="Dixelius C."/>
        </authorList>
    </citation>
    <scope>NUCLEOTIDE SEQUENCE</scope>
    <source>
        <tissue evidence="2">Potato root galls</tissue>
    </source>
</reference>
<keyword evidence="1" id="KW-1133">Transmembrane helix</keyword>
<evidence type="ECO:0000256" key="1">
    <source>
        <dbReference type="SAM" id="Phobius"/>
    </source>
</evidence>
<feature type="transmembrane region" description="Helical" evidence="1">
    <location>
        <begin position="6"/>
        <end position="24"/>
    </location>
</feature>
<evidence type="ECO:0008006" key="3">
    <source>
        <dbReference type="Google" id="ProtNLM"/>
    </source>
</evidence>
<proteinExistence type="predicted"/>